<organism evidence="2 3">
    <name type="scientific">Elysia chlorotica</name>
    <name type="common">Eastern emerald elysia</name>
    <name type="synonym">Sea slug</name>
    <dbReference type="NCBI Taxonomy" id="188477"/>
    <lineage>
        <taxon>Eukaryota</taxon>
        <taxon>Metazoa</taxon>
        <taxon>Spiralia</taxon>
        <taxon>Lophotrochozoa</taxon>
        <taxon>Mollusca</taxon>
        <taxon>Gastropoda</taxon>
        <taxon>Heterobranchia</taxon>
        <taxon>Euthyneura</taxon>
        <taxon>Panpulmonata</taxon>
        <taxon>Sacoglossa</taxon>
        <taxon>Placobranchoidea</taxon>
        <taxon>Plakobranchidae</taxon>
        <taxon>Elysia</taxon>
    </lineage>
</organism>
<proteinExistence type="predicted"/>
<feature type="compositionally biased region" description="Basic and acidic residues" evidence="1">
    <location>
        <begin position="114"/>
        <end position="129"/>
    </location>
</feature>
<feature type="compositionally biased region" description="Basic and acidic residues" evidence="1">
    <location>
        <begin position="19"/>
        <end position="32"/>
    </location>
</feature>
<name>A0A433TD22_ELYCH</name>
<feature type="region of interest" description="Disordered" evidence="1">
    <location>
        <begin position="1"/>
        <end position="39"/>
    </location>
</feature>
<accession>A0A433TD22</accession>
<keyword evidence="3" id="KW-1185">Reference proteome</keyword>
<protein>
    <submittedName>
        <fullName evidence="2">Uncharacterized protein</fullName>
    </submittedName>
</protein>
<evidence type="ECO:0000313" key="3">
    <source>
        <dbReference type="Proteomes" id="UP000271974"/>
    </source>
</evidence>
<dbReference type="Proteomes" id="UP000271974">
    <property type="component" value="Unassembled WGS sequence"/>
</dbReference>
<feature type="compositionally biased region" description="Basic and acidic residues" evidence="1">
    <location>
        <begin position="143"/>
        <end position="154"/>
    </location>
</feature>
<dbReference type="EMBL" id="RQTK01000447">
    <property type="protein sequence ID" value="RUS79502.1"/>
    <property type="molecule type" value="Genomic_DNA"/>
</dbReference>
<reference evidence="2 3" key="1">
    <citation type="submission" date="2019-01" db="EMBL/GenBank/DDBJ databases">
        <title>A draft genome assembly of the solar-powered sea slug Elysia chlorotica.</title>
        <authorList>
            <person name="Cai H."/>
            <person name="Li Q."/>
            <person name="Fang X."/>
            <person name="Li J."/>
            <person name="Curtis N.E."/>
            <person name="Altenburger A."/>
            <person name="Shibata T."/>
            <person name="Feng M."/>
            <person name="Maeda T."/>
            <person name="Schwartz J.A."/>
            <person name="Shigenobu S."/>
            <person name="Lundholm N."/>
            <person name="Nishiyama T."/>
            <person name="Yang H."/>
            <person name="Hasebe M."/>
            <person name="Li S."/>
            <person name="Pierce S.K."/>
            <person name="Wang J."/>
        </authorList>
    </citation>
    <scope>NUCLEOTIDE SEQUENCE [LARGE SCALE GENOMIC DNA]</scope>
    <source>
        <strain evidence="2">EC2010</strain>
        <tissue evidence="2">Whole organism of an adult</tissue>
    </source>
</reference>
<evidence type="ECO:0000313" key="2">
    <source>
        <dbReference type="EMBL" id="RUS79502.1"/>
    </source>
</evidence>
<gene>
    <name evidence="2" type="ORF">EGW08_012734</name>
</gene>
<dbReference type="AlphaFoldDB" id="A0A433TD22"/>
<feature type="region of interest" description="Disordered" evidence="1">
    <location>
        <begin position="112"/>
        <end position="154"/>
    </location>
</feature>
<comment type="caution">
    <text evidence="2">The sequence shown here is derived from an EMBL/GenBank/DDBJ whole genome shotgun (WGS) entry which is preliminary data.</text>
</comment>
<sequence>MNIGRLATSRASEPGRPMTRAEGDRAVERAVKDPCTPGINDGNKSKLDWKYFWVGIGKRDFSHAFTLRENPNRSAMTVYKSKQQTRPSAEKVLLPYPNTDSRKLPLSKILIPSRTEEAPPKTTISERDRRRVGRGSGNGAKRRTPEYKDPRLNPLFKDGRSHDFMGQVYRLPQAVSNLLALRDVEINFVSVTSRRRPSNSTSVMAAGLAAMSTERAGPTNQHSL</sequence>
<evidence type="ECO:0000256" key="1">
    <source>
        <dbReference type="SAM" id="MobiDB-lite"/>
    </source>
</evidence>